<accession>A0A2U1LWL3</accession>
<comment type="caution">
    <text evidence="2">The sequence shown here is derived from an EMBL/GenBank/DDBJ whole genome shotgun (WGS) entry which is preliminary data.</text>
</comment>
<protein>
    <submittedName>
        <fullName evidence="2">Small GTPase superfamily</fullName>
    </submittedName>
</protein>
<dbReference type="STRING" id="35608.A0A2U1LWL3"/>
<evidence type="ECO:0000256" key="1">
    <source>
        <dbReference type="SAM" id="MobiDB-lite"/>
    </source>
</evidence>
<proteinExistence type="predicted"/>
<organism evidence="2 3">
    <name type="scientific">Artemisia annua</name>
    <name type="common">Sweet wormwood</name>
    <dbReference type="NCBI Taxonomy" id="35608"/>
    <lineage>
        <taxon>Eukaryota</taxon>
        <taxon>Viridiplantae</taxon>
        <taxon>Streptophyta</taxon>
        <taxon>Embryophyta</taxon>
        <taxon>Tracheophyta</taxon>
        <taxon>Spermatophyta</taxon>
        <taxon>Magnoliopsida</taxon>
        <taxon>eudicotyledons</taxon>
        <taxon>Gunneridae</taxon>
        <taxon>Pentapetalae</taxon>
        <taxon>asterids</taxon>
        <taxon>campanulids</taxon>
        <taxon>Asterales</taxon>
        <taxon>Asteraceae</taxon>
        <taxon>Asteroideae</taxon>
        <taxon>Anthemideae</taxon>
        <taxon>Artemisiinae</taxon>
        <taxon>Artemisia</taxon>
    </lineage>
</organism>
<feature type="region of interest" description="Disordered" evidence="1">
    <location>
        <begin position="169"/>
        <end position="191"/>
    </location>
</feature>
<dbReference type="Proteomes" id="UP000245207">
    <property type="component" value="Unassembled WGS sequence"/>
</dbReference>
<evidence type="ECO:0000313" key="3">
    <source>
        <dbReference type="Proteomes" id="UP000245207"/>
    </source>
</evidence>
<gene>
    <name evidence="2" type="ORF">CTI12_AA445360</name>
</gene>
<name>A0A2U1LWL3_ARTAN</name>
<reference evidence="2 3" key="1">
    <citation type="journal article" date="2018" name="Mol. Plant">
        <title>The genome of Artemisia annua provides insight into the evolution of Asteraceae family and artemisinin biosynthesis.</title>
        <authorList>
            <person name="Shen Q."/>
            <person name="Zhang L."/>
            <person name="Liao Z."/>
            <person name="Wang S."/>
            <person name="Yan T."/>
            <person name="Shi P."/>
            <person name="Liu M."/>
            <person name="Fu X."/>
            <person name="Pan Q."/>
            <person name="Wang Y."/>
            <person name="Lv Z."/>
            <person name="Lu X."/>
            <person name="Zhang F."/>
            <person name="Jiang W."/>
            <person name="Ma Y."/>
            <person name="Chen M."/>
            <person name="Hao X."/>
            <person name="Li L."/>
            <person name="Tang Y."/>
            <person name="Lv G."/>
            <person name="Zhou Y."/>
            <person name="Sun X."/>
            <person name="Brodelius P.E."/>
            <person name="Rose J.K.C."/>
            <person name="Tang K."/>
        </authorList>
    </citation>
    <scope>NUCLEOTIDE SEQUENCE [LARGE SCALE GENOMIC DNA]</scope>
    <source>
        <strain evidence="3">cv. Huhao1</strain>
        <tissue evidence="2">Leaf</tissue>
    </source>
</reference>
<keyword evidence="3" id="KW-1185">Reference proteome</keyword>
<dbReference type="EMBL" id="PKPP01007437">
    <property type="protein sequence ID" value="PWA53392.1"/>
    <property type="molecule type" value="Genomic_DNA"/>
</dbReference>
<dbReference type="OrthoDB" id="8830751at2759"/>
<sequence length="191" mass="21588">MDKVFILFNFVKKTGHNYQVYQLPSYLSSREENQQRSTLKSTSVETNVGDIGLWEVGSWEKLAALVEDPAIYKSRNIIWNPHGLLFGQQDYNRLQPLSCRGAYVFLLAFSLKSIPSYDNISKKEGVFAYAYNKYSVNHRCQTIYLYKILFDKSAATLLGIDIECSPGSSDVNAATRPPPDAGSGNFQETDY</sequence>
<dbReference type="AlphaFoldDB" id="A0A2U1LWL3"/>
<evidence type="ECO:0000313" key="2">
    <source>
        <dbReference type="EMBL" id="PWA53392.1"/>
    </source>
</evidence>